<protein>
    <submittedName>
        <fullName evidence="1">Uncharacterized protein</fullName>
    </submittedName>
</protein>
<evidence type="ECO:0000313" key="1">
    <source>
        <dbReference type="EMBL" id="PKC71645.1"/>
    </source>
</evidence>
<dbReference type="Proteomes" id="UP000232688">
    <property type="component" value="Unassembled WGS sequence"/>
</dbReference>
<gene>
    <name evidence="1" type="ORF">RhiirA1_390393</name>
</gene>
<evidence type="ECO:0000313" key="2">
    <source>
        <dbReference type="Proteomes" id="UP000232688"/>
    </source>
</evidence>
<dbReference type="EMBL" id="LLXH01000157">
    <property type="protein sequence ID" value="PKC71645.1"/>
    <property type="molecule type" value="Genomic_DNA"/>
</dbReference>
<proteinExistence type="predicted"/>
<accession>A0A2N0S7X2</accession>
<sequence length="176" mass="19695">MNILYSDYERYGGKKSWSYYMVIGGGAEAGGIYTSWGGIEGNKKVTRINQSLKPIAPLNSEQRTFSAVHVFVFFKFQNCLLAFQEHITVLHPFYQRASSLNLLEHVRRYIPDKILTHLASKSGSGSIFTAPPDTTTNSKVINFLAQSKLFVLVFGYCPDGCGTKINDDSDYVFCPL</sequence>
<reference evidence="1 2" key="2">
    <citation type="submission" date="2017-10" db="EMBL/GenBank/DDBJ databases">
        <title>Genome analyses suggest a sexual origin of heterokaryosis in a supposedly ancient asexual fungus.</title>
        <authorList>
            <person name="Corradi N."/>
            <person name="Sedzielewska K."/>
            <person name="Noel J."/>
            <person name="Charron P."/>
            <person name="Farinelli L."/>
            <person name="Marton T."/>
            <person name="Kruger M."/>
            <person name="Pelin A."/>
            <person name="Brachmann A."/>
            <person name="Corradi N."/>
        </authorList>
    </citation>
    <scope>NUCLEOTIDE SEQUENCE [LARGE SCALE GENOMIC DNA]</scope>
    <source>
        <strain evidence="1 2">A1</strain>
    </source>
</reference>
<reference evidence="1 2" key="1">
    <citation type="submission" date="2017-10" db="EMBL/GenBank/DDBJ databases">
        <title>Extensive intraspecific genome diversity in a model arbuscular mycorrhizal fungus.</title>
        <authorList>
            <person name="Chen E.C.H."/>
            <person name="Morin E."/>
            <person name="Baudet D."/>
            <person name="Noel J."/>
            <person name="Ndikumana S."/>
            <person name="Charron P."/>
            <person name="St-Onge C."/>
            <person name="Giorgi J."/>
            <person name="Grigoriev I.V."/>
            <person name="Roux C."/>
            <person name="Martin F.M."/>
            <person name="Corradi N."/>
        </authorList>
    </citation>
    <scope>NUCLEOTIDE SEQUENCE [LARGE SCALE GENOMIC DNA]</scope>
    <source>
        <strain evidence="1 2">A1</strain>
    </source>
</reference>
<dbReference type="AlphaFoldDB" id="A0A2N0S7X2"/>
<organism evidence="1 2">
    <name type="scientific">Rhizophagus irregularis</name>
    <dbReference type="NCBI Taxonomy" id="588596"/>
    <lineage>
        <taxon>Eukaryota</taxon>
        <taxon>Fungi</taxon>
        <taxon>Fungi incertae sedis</taxon>
        <taxon>Mucoromycota</taxon>
        <taxon>Glomeromycotina</taxon>
        <taxon>Glomeromycetes</taxon>
        <taxon>Glomerales</taxon>
        <taxon>Glomeraceae</taxon>
        <taxon>Rhizophagus</taxon>
    </lineage>
</organism>
<dbReference type="VEuPathDB" id="FungiDB:RhiirA1_390393"/>
<name>A0A2N0S7X2_9GLOM</name>
<comment type="caution">
    <text evidence="1">The sequence shown here is derived from an EMBL/GenBank/DDBJ whole genome shotgun (WGS) entry which is preliminary data.</text>
</comment>